<dbReference type="AlphaFoldDB" id="A0A069CSD3"/>
<organism evidence="3 4">
    <name type="scientific">Weissella oryzae (strain DSM 25784 / JCM 18191 / LMG 30913 / SG25)</name>
    <dbReference type="NCBI Taxonomy" id="1329250"/>
    <lineage>
        <taxon>Bacteria</taxon>
        <taxon>Bacillati</taxon>
        <taxon>Bacillota</taxon>
        <taxon>Bacilli</taxon>
        <taxon>Lactobacillales</taxon>
        <taxon>Lactobacillaceae</taxon>
        <taxon>Weissella</taxon>
    </lineage>
</organism>
<accession>A0A069CSD3</accession>
<keyword evidence="2" id="KW-0732">Signal</keyword>
<keyword evidence="1" id="KW-0812">Transmembrane</keyword>
<dbReference type="STRING" id="1329250.WOSG25_012650"/>
<name>A0A069CSD3_WEIOS</name>
<proteinExistence type="predicted"/>
<evidence type="ECO:0000313" key="4">
    <source>
        <dbReference type="Proteomes" id="UP000030643"/>
    </source>
</evidence>
<evidence type="ECO:0000256" key="1">
    <source>
        <dbReference type="SAM" id="Phobius"/>
    </source>
</evidence>
<keyword evidence="1" id="KW-0472">Membrane</keyword>
<sequence length="176" mass="18914">MKKTKGVGFIVVLLLALTASPVYADNGNLELNDQALSGSDGTTKVSDQNIEYQVAPDLFMQAKTAIVKKAQRADEQTLAAAKKADFVKSKGQNDQINSNQSEKALFTSKNVNWDKSGTSQQGSAVSYGTQVFITWLTRIMLILIGLAVVVAGVFIGQKYAGQIRNLGRKKNSGELG</sequence>
<dbReference type="eggNOG" id="ENOG5033KJM">
    <property type="taxonomic scope" value="Bacteria"/>
</dbReference>
<feature type="chain" id="PRO_5001662393" description="Type VII secretion protein EssA" evidence="2">
    <location>
        <begin position="25"/>
        <end position="176"/>
    </location>
</feature>
<dbReference type="RefSeq" id="WP_027698301.1">
    <property type="nucleotide sequence ID" value="NZ_DF820484.1"/>
</dbReference>
<dbReference type="InterPro" id="IPR018920">
    <property type="entry name" value="EssA/YueC"/>
</dbReference>
<evidence type="ECO:0000313" key="3">
    <source>
        <dbReference type="EMBL" id="GAK30168.1"/>
    </source>
</evidence>
<evidence type="ECO:0000256" key="2">
    <source>
        <dbReference type="SAM" id="SignalP"/>
    </source>
</evidence>
<dbReference type="Proteomes" id="UP000030643">
    <property type="component" value="Unassembled WGS sequence"/>
</dbReference>
<keyword evidence="1" id="KW-1133">Transmembrane helix</keyword>
<dbReference type="NCBIfam" id="TIGR03927">
    <property type="entry name" value="T7SS_EssA_Firm"/>
    <property type="match status" value="1"/>
</dbReference>
<dbReference type="OrthoDB" id="9836747at2"/>
<dbReference type="EMBL" id="DF820484">
    <property type="protein sequence ID" value="GAK30168.1"/>
    <property type="molecule type" value="Genomic_DNA"/>
</dbReference>
<feature type="signal peptide" evidence="2">
    <location>
        <begin position="1"/>
        <end position="24"/>
    </location>
</feature>
<protein>
    <recommendedName>
        <fullName evidence="5">Type VII secretion protein EssA</fullName>
    </recommendedName>
</protein>
<reference evidence="4" key="1">
    <citation type="journal article" date="2014" name="Genome Announc.">
        <title>Draft genome sequence of Weissella oryzae SG25T, isolated from fermented rice grains.</title>
        <authorList>
            <person name="Tanizawa Y."/>
            <person name="Fujisawa T."/>
            <person name="Mochizuki T."/>
            <person name="Kaminuma E."/>
            <person name="Suzuki Y."/>
            <person name="Nakamura Y."/>
            <person name="Tohno M."/>
        </authorList>
    </citation>
    <scope>NUCLEOTIDE SEQUENCE [LARGE SCALE GENOMIC DNA]</scope>
    <source>
        <strain evidence="4">DSM 25784 / JCM 18191 / LMG 30913 / SG25</strain>
    </source>
</reference>
<gene>
    <name evidence="3" type="ORF">WOSG25_012650</name>
</gene>
<evidence type="ECO:0008006" key="5">
    <source>
        <dbReference type="Google" id="ProtNLM"/>
    </source>
</evidence>
<feature type="transmembrane region" description="Helical" evidence="1">
    <location>
        <begin position="132"/>
        <end position="155"/>
    </location>
</feature>
<keyword evidence="4" id="KW-1185">Reference proteome</keyword>